<dbReference type="PANTHER" id="PTHR46524">
    <property type="entry name" value="CW-TYPE ZINC FINGER"/>
    <property type="match status" value="1"/>
</dbReference>
<dbReference type="Pfam" id="PF07496">
    <property type="entry name" value="zf-CW"/>
    <property type="match status" value="1"/>
</dbReference>
<feature type="compositionally biased region" description="Polar residues" evidence="4">
    <location>
        <begin position="420"/>
        <end position="430"/>
    </location>
</feature>
<feature type="compositionally biased region" description="Low complexity" evidence="4">
    <location>
        <begin position="191"/>
        <end position="208"/>
    </location>
</feature>
<dbReference type="GO" id="GO:0008270">
    <property type="term" value="F:zinc ion binding"/>
    <property type="evidence" value="ECO:0007669"/>
    <property type="project" value="UniProtKB-KW"/>
</dbReference>
<proteinExistence type="predicted"/>
<feature type="region of interest" description="Disordered" evidence="4">
    <location>
        <begin position="947"/>
        <end position="1023"/>
    </location>
</feature>
<dbReference type="EMBL" id="VOIH02000001">
    <property type="protein sequence ID" value="KAF3456193.1"/>
    <property type="molecule type" value="Genomic_DNA"/>
</dbReference>
<feature type="compositionally biased region" description="Basic and acidic residues" evidence="4">
    <location>
        <begin position="469"/>
        <end position="496"/>
    </location>
</feature>
<evidence type="ECO:0000313" key="6">
    <source>
        <dbReference type="EMBL" id="KAF3456193.1"/>
    </source>
</evidence>
<dbReference type="OrthoDB" id="757982at2759"/>
<feature type="compositionally biased region" description="Polar residues" evidence="4">
    <location>
        <begin position="118"/>
        <end position="131"/>
    </location>
</feature>
<accession>A0A8K0HRE3</accession>
<feature type="region of interest" description="Disordered" evidence="4">
    <location>
        <begin position="741"/>
        <end position="788"/>
    </location>
</feature>
<dbReference type="PROSITE" id="PS51050">
    <property type="entry name" value="ZF_CW"/>
    <property type="match status" value="1"/>
</dbReference>
<feature type="region of interest" description="Disordered" evidence="4">
    <location>
        <begin position="816"/>
        <end position="850"/>
    </location>
</feature>
<feature type="region of interest" description="Disordered" evidence="4">
    <location>
        <begin position="1261"/>
        <end position="1283"/>
    </location>
</feature>
<keyword evidence="3" id="KW-0862">Zinc</keyword>
<feature type="region of interest" description="Disordered" evidence="4">
    <location>
        <begin position="399"/>
        <end position="496"/>
    </location>
</feature>
<feature type="compositionally biased region" description="Basic and acidic residues" evidence="4">
    <location>
        <begin position="1003"/>
        <end position="1020"/>
    </location>
</feature>
<organism evidence="6 7">
    <name type="scientific">Rhamnella rubrinervis</name>
    <dbReference type="NCBI Taxonomy" id="2594499"/>
    <lineage>
        <taxon>Eukaryota</taxon>
        <taxon>Viridiplantae</taxon>
        <taxon>Streptophyta</taxon>
        <taxon>Embryophyta</taxon>
        <taxon>Tracheophyta</taxon>
        <taxon>Spermatophyta</taxon>
        <taxon>Magnoliopsida</taxon>
        <taxon>eudicotyledons</taxon>
        <taxon>Gunneridae</taxon>
        <taxon>Pentapetalae</taxon>
        <taxon>rosids</taxon>
        <taxon>fabids</taxon>
        <taxon>Rosales</taxon>
        <taxon>Rhamnaceae</taxon>
        <taxon>rhamnoid group</taxon>
        <taxon>Rhamneae</taxon>
        <taxon>Rhamnella</taxon>
    </lineage>
</organism>
<feature type="compositionally biased region" description="Basic and acidic residues" evidence="4">
    <location>
        <begin position="153"/>
        <end position="170"/>
    </location>
</feature>
<feature type="region of interest" description="Disordered" evidence="4">
    <location>
        <begin position="602"/>
        <end position="622"/>
    </location>
</feature>
<feature type="compositionally biased region" description="Polar residues" evidence="4">
    <location>
        <begin position="82"/>
        <end position="111"/>
    </location>
</feature>
<gene>
    <name evidence="6" type="ORF">FNV43_RR00843</name>
</gene>
<name>A0A8K0HRE3_9ROSA</name>
<feature type="compositionally biased region" description="Low complexity" evidence="4">
    <location>
        <begin position="901"/>
        <end position="913"/>
    </location>
</feature>
<feature type="compositionally biased region" description="Polar residues" evidence="4">
    <location>
        <begin position="1423"/>
        <end position="1442"/>
    </location>
</feature>
<dbReference type="InterPro" id="IPR056406">
    <property type="entry name" value="THD_CWZF3/5/7"/>
</dbReference>
<dbReference type="Proteomes" id="UP000796880">
    <property type="component" value="Unassembled WGS sequence"/>
</dbReference>
<dbReference type="InterPro" id="IPR011124">
    <property type="entry name" value="Znf_CW"/>
</dbReference>
<dbReference type="InterPro" id="IPR055300">
    <property type="entry name" value="CWZF3/5/7"/>
</dbReference>
<dbReference type="Gene3D" id="3.30.40.100">
    <property type="match status" value="1"/>
</dbReference>
<feature type="region of interest" description="Disordered" evidence="4">
    <location>
        <begin position="76"/>
        <end position="170"/>
    </location>
</feature>
<protein>
    <recommendedName>
        <fullName evidence="5">CW-type domain-containing protein</fullName>
    </recommendedName>
</protein>
<reference evidence="6" key="1">
    <citation type="submission" date="2020-03" db="EMBL/GenBank/DDBJ databases">
        <title>A high-quality chromosome-level genome assembly of a woody plant with both climbing and erect habits, Rhamnella rubrinervis.</title>
        <authorList>
            <person name="Lu Z."/>
            <person name="Yang Y."/>
            <person name="Zhu X."/>
            <person name="Sun Y."/>
        </authorList>
    </citation>
    <scope>NUCLEOTIDE SEQUENCE</scope>
    <source>
        <strain evidence="6">BYM</strain>
        <tissue evidence="6">Leaf</tissue>
    </source>
</reference>
<feature type="region of interest" description="Disordered" evidence="4">
    <location>
        <begin position="523"/>
        <end position="580"/>
    </location>
</feature>
<feature type="domain" description="CW-type" evidence="5">
    <location>
        <begin position="644"/>
        <end position="697"/>
    </location>
</feature>
<keyword evidence="7" id="KW-1185">Reference proteome</keyword>
<feature type="compositionally biased region" description="Basic and acidic residues" evidence="4">
    <location>
        <begin position="830"/>
        <end position="842"/>
    </location>
</feature>
<evidence type="ECO:0000256" key="4">
    <source>
        <dbReference type="SAM" id="MobiDB-lite"/>
    </source>
</evidence>
<feature type="compositionally biased region" description="Polar residues" evidence="4">
    <location>
        <begin position="527"/>
        <end position="537"/>
    </location>
</feature>
<feature type="region of interest" description="Disordered" evidence="4">
    <location>
        <begin position="191"/>
        <end position="220"/>
    </location>
</feature>
<feature type="compositionally biased region" description="Basic and acidic residues" evidence="4">
    <location>
        <begin position="602"/>
        <end position="611"/>
    </location>
</feature>
<keyword evidence="1" id="KW-0479">Metal-binding</keyword>
<dbReference type="Pfam" id="PF24756">
    <property type="entry name" value="THD_CWZF3-5-7"/>
    <property type="match status" value="1"/>
</dbReference>
<sequence length="1787" mass="196533">MEENSELEEGEACYYKDDDENIDPDIDLSYIDEKIQHFLGHFQRDFEGLVSAENLGAKCGEYGSFLPTYERSPYIWPHPKTPQKNHITSRSPSNLPMEGASQNEKASSNAPPSVRPGTVSSSSQLSHNTRAPSGDFPLKQNSGLLSTQVTEKCSWKNESSNRARNPTDQRTLKFRIKMGSDNMAQKNAIYSGLGLDDSPSSSSGNSPDECGGVPPVSQESPSNIIQIMTSFPVPGEILISPLQHSMLGLIRKDKLHGASNPEHACKHVQEHSTLLAEKSFSMRANRKVLKEKKTKLRGRNERQTEMKHGIGCHFENDMTIPEKMTSKKEASEGKDFLSNDLNGVPKSDSACEAGDLLKVISQPSEVSREVNNNEVKGRLCVSELVKEESLESISGQDYCKNEKKNSRSGSVEKVWEHRAANSQKDATGNLSDDNKSKSNKISVSSKAYSDVSKCKEEVDLQRQSVGEKSTAHEQDKRNVPLKKEKPSFEGKNKSKEILANGKHAAILAKESLRIEMGASLEDKRNTTRGVSPCSSKMQKYKTNNNNKGKDKNRDPFRGKHLEQTNNKLDPRDRTLSGGPKDAYLEDVQVEQKVILDKPKESLSGKKVDNRSMSEASLKDAPNACPPIMENGLASQMVPAPVAPVVIEEDWVCCDSCQQWRLLPFGTKPEQLPEKWLCSMLNWLPGMNRCDISEEETTKALHALYQLPVSDHQNSLQNQANGSASGVTAVDFQHLGQNLQNINSNAIPNRGKKRHGSKEIPNSGSSNLFFISNPTKNHLHEPVKSKSLNDMNQLSLESNPVKKSSSQHLSKPCSLEMNISKQKENPVNGGDTRERGNKSKREAGQYACGTSKKPKTETIYNANIEQGKTGLGSIASLPRKVHEKDMQGKDMLQTSARKLDDQSQVSSDGGSLDVRTGNKRVTSMKKRKLKDWQDDQIHVDAFQISVHNDKAHMKEESSESGFRKEKKSRVSRTDEKESSSNSGYDKSKRKSREAHAVSSGCKIHQVDGMEENRSMDKDQQPRKLKKIVSQQPLDGVYFLKKDLGSGQVSVAATSSSSKVSSCHKIRGNVEEVKGSPVESVSSSPLRICNLDKVMPAVGDVSATEDAGNGSLPSVSKSKRYGAGDANVEISRFGVSRKEKVSCDSRPKSLKVSTLDQLDVDGKHEFSVKAKPSSEVGNAHSVSCDVGVVEHGRSPIHQYDMEHRYDEARVGKNQDAIFLHKSGNGSSLQPKDKGRSLASNLDRGKMKVADSVSEFSKNIKKYESEIEPNHHPSGPETTDVKDRLPKKCSIKSVKDEKNQIIRMDYAGQGSSGNGMIQIKQKDCDEADYKLGATNRNVSSQNTIQDSEGIALTVESRTGKPKVFSNSVNEGKNETRPFGFQTVPGSERAAIVRGLPVDVSGNVVPKIVENSGGTGNKSRVNRSLGHLSSDQQGARDVSSSSPLRNFSDLTASNTLKEAKELRDYADRLKSSGFAFESSEAYFQAALMFLHGAVLLEACGSQSGKHGEMSQMQVYSTTAKLCELCAHEYERRKEMAAAALAYKCMEVAYMRVVYCKHSSTNRDRHELQATLNMVPQPQGESPSSSASDVDNLNNPLTLEKATIPKGASHDGGNHVILAQNSPNFVRLLDFTQDVSFAMEASRKSQTAFAAAHLTMEEAQNKDCIVSLKSVIDFSFQDIEELIRLVKVAMEAINRSDFGELPKLKLVVLTLDQLHQLSWAKKLLESSGRQVRSSKDLLQFCSRHIHLAFCSKSDDSSAVGSLSSLCSSFWNSVQVGENGFIDMVAVVASSKC</sequence>
<evidence type="ECO:0000256" key="2">
    <source>
        <dbReference type="ARBA" id="ARBA00022771"/>
    </source>
</evidence>
<feature type="compositionally biased region" description="Polar residues" evidence="4">
    <location>
        <begin position="139"/>
        <end position="152"/>
    </location>
</feature>
<evidence type="ECO:0000256" key="3">
    <source>
        <dbReference type="ARBA" id="ARBA00022833"/>
    </source>
</evidence>
<feature type="compositionally biased region" description="Basic and acidic residues" evidence="4">
    <location>
        <begin position="947"/>
        <end position="962"/>
    </location>
</feature>
<comment type="caution">
    <text evidence="6">The sequence shown here is derived from an EMBL/GenBank/DDBJ whole genome shotgun (WGS) entry which is preliminary data.</text>
</comment>
<keyword evidence="2" id="KW-0863">Zinc-finger</keyword>
<evidence type="ECO:0000259" key="5">
    <source>
        <dbReference type="PROSITE" id="PS51050"/>
    </source>
</evidence>
<feature type="compositionally biased region" description="Basic and acidic residues" evidence="4">
    <location>
        <begin position="547"/>
        <end position="574"/>
    </location>
</feature>
<evidence type="ECO:0000256" key="1">
    <source>
        <dbReference type="ARBA" id="ARBA00022723"/>
    </source>
</evidence>
<feature type="region of interest" description="Disordered" evidence="4">
    <location>
        <begin position="1405"/>
        <end position="1442"/>
    </location>
</feature>
<evidence type="ECO:0000313" key="7">
    <source>
        <dbReference type="Proteomes" id="UP000796880"/>
    </source>
</evidence>
<feature type="region of interest" description="Disordered" evidence="4">
    <location>
        <begin position="894"/>
        <end position="929"/>
    </location>
</feature>
<dbReference type="PANTHER" id="PTHR46524:SF12">
    <property type="entry name" value="CW-TYPE DOMAIN-CONTAINING PROTEIN"/>
    <property type="match status" value="1"/>
</dbReference>
<feature type="compositionally biased region" description="Polar residues" evidence="4">
    <location>
        <begin position="759"/>
        <end position="775"/>
    </location>
</feature>